<dbReference type="Gene3D" id="3.90.79.20">
    <property type="match status" value="1"/>
</dbReference>
<evidence type="ECO:0000256" key="5">
    <source>
        <dbReference type="ARBA" id="ARBA00022842"/>
    </source>
</evidence>
<protein>
    <recommendedName>
        <fullName evidence="2">NAD(+) diphosphatase</fullName>
        <ecNumber evidence="2">3.6.1.22</ecNumber>
    </recommendedName>
</protein>
<dbReference type="PROSITE" id="PS51462">
    <property type="entry name" value="NUDIX"/>
    <property type="match status" value="1"/>
</dbReference>
<organism evidence="11 12">
    <name type="scientific">Synaphobranchus kaupii</name>
    <name type="common">Kaup's arrowtooth eel</name>
    <dbReference type="NCBI Taxonomy" id="118154"/>
    <lineage>
        <taxon>Eukaryota</taxon>
        <taxon>Metazoa</taxon>
        <taxon>Chordata</taxon>
        <taxon>Craniata</taxon>
        <taxon>Vertebrata</taxon>
        <taxon>Euteleostomi</taxon>
        <taxon>Actinopterygii</taxon>
        <taxon>Neopterygii</taxon>
        <taxon>Teleostei</taxon>
        <taxon>Anguilliformes</taxon>
        <taxon>Synaphobranchidae</taxon>
        <taxon>Synaphobranchus</taxon>
    </lineage>
</organism>
<dbReference type="InterPro" id="IPR015376">
    <property type="entry name" value="Znr_NADH_PPase"/>
</dbReference>
<dbReference type="Pfam" id="PF09297">
    <property type="entry name" value="Zn_ribbon_NUD"/>
    <property type="match status" value="1"/>
</dbReference>
<evidence type="ECO:0000256" key="1">
    <source>
        <dbReference type="ARBA" id="ARBA00001946"/>
    </source>
</evidence>
<dbReference type="PROSITE" id="PS00893">
    <property type="entry name" value="NUDIX_BOX"/>
    <property type="match status" value="1"/>
</dbReference>
<dbReference type="EMBL" id="JAINUF010000004">
    <property type="protein sequence ID" value="KAJ8365595.1"/>
    <property type="molecule type" value="Genomic_DNA"/>
</dbReference>
<evidence type="ECO:0000256" key="6">
    <source>
        <dbReference type="ARBA" id="ARBA00023027"/>
    </source>
</evidence>
<dbReference type="CDD" id="cd03429">
    <property type="entry name" value="NUDIX_NADH_pyrophosphatase_Nudt13"/>
    <property type="match status" value="1"/>
</dbReference>
<dbReference type="InterPro" id="IPR015375">
    <property type="entry name" value="NADH_PPase-like_N"/>
</dbReference>
<evidence type="ECO:0000256" key="7">
    <source>
        <dbReference type="ARBA" id="ARBA00047501"/>
    </source>
</evidence>
<keyword evidence="12" id="KW-1185">Reference proteome</keyword>
<keyword evidence="4" id="KW-0378">Hydrolase</keyword>
<accession>A0A9Q1FTS5</accession>
<dbReference type="GO" id="GO:0016787">
    <property type="term" value="F:hydrolase activity"/>
    <property type="evidence" value="ECO:0007669"/>
    <property type="project" value="UniProtKB-KW"/>
</dbReference>
<comment type="catalytic activity">
    <reaction evidence="9">
        <text>NADH + H2O = reduced beta-nicotinamide D-ribonucleotide + AMP + 2 H(+)</text>
        <dbReference type="Rhea" id="RHEA:48868"/>
        <dbReference type="ChEBI" id="CHEBI:15377"/>
        <dbReference type="ChEBI" id="CHEBI:15378"/>
        <dbReference type="ChEBI" id="CHEBI:57945"/>
        <dbReference type="ChEBI" id="CHEBI:90832"/>
        <dbReference type="ChEBI" id="CHEBI:456215"/>
        <dbReference type="EC" id="3.6.1.22"/>
    </reaction>
    <physiologicalReaction direction="left-to-right" evidence="9">
        <dbReference type="Rhea" id="RHEA:48869"/>
    </physiologicalReaction>
</comment>
<evidence type="ECO:0000256" key="9">
    <source>
        <dbReference type="ARBA" id="ARBA00049264"/>
    </source>
</evidence>
<sequence length="384" mass="42746">MQSWVKRSHTDTAKRALNTTSLFGTVCFKVQTVLIDEEVEMVTHCCSLIRGPFKSLQLFGSRDCSSYVSRTRYLMRLKEDDEACRGALQSGNVLLYHKLAPLLRQTQRGRYQLHVLQATDVKGILGKLGKDEQLLNTSVLIGCSDSDIAQFSLDVGSLEKAAVEEMCGGVFIDLRKAFFLLKGPEAPLVTKGQALLRWHQTHAYCSATGQPTQRNQAGSQRVCLTNGTTYYPQMAPVVIVLLSDGRRCLLARQSTFPLGMYSALAGFCDMGETMEETLRREVAEEVGLEVESLQFSGSQHWPFPQSSFMVACHATVSPENAEVNLDGVELEDARWFTLEEIEGALKRKPPPQSTKGEPTGFWVPPSYAIANKLIQEWANQQKKL</sequence>
<dbReference type="InterPro" id="IPR000086">
    <property type="entry name" value="NUDIX_hydrolase_dom"/>
</dbReference>
<dbReference type="NCBIfam" id="NF001299">
    <property type="entry name" value="PRK00241.1"/>
    <property type="match status" value="1"/>
</dbReference>
<dbReference type="PANTHER" id="PTHR11383">
    <property type="entry name" value="NUCLEOSIDE DIPHOSPHATE-LINKED MOIETY X MOTIF 13"/>
    <property type="match status" value="1"/>
</dbReference>
<keyword evidence="6" id="KW-0520">NAD</keyword>
<evidence type="ECO:0000259" key="10">
    <source>
        <dbReference type="PROSITE" id="PS51462"/>
    </source>
</evidence>
<dbReference type="Pfam" id="PF00293">
    <property type="entry name" value="NUDIX"/>
    <property type="match status" value="1"/>
</dbReference>
<dbReference type="GO" id="GO:0046872">
    <property type="term" value="F:metal ion binding"/>
    <property type="evidence" value="ECO:0007669"/>
    <property type="project" value="UniProtKB-KW"/>
</dbReference>
<dbReference type="SUPFAM" id="SSF55811">
    <property type="entry name" value="Nudix"/>
    <property type="match status" value="1"/>
</dbReference>
<dbReference type="InterPro" id="IPR049734">
    <property type="entry name" value="NudC-like_C"/>
</dbReference>
<comment type="cofactor">
    <cofactor evidence="1">
        <name>Mg(2+)</name>
        <dbReference type="ChEBI" id="CHEBI:18420"/>
    </cofactor>
</comment>
<dbReference type="Pfam" id="PF09296">
    <property type="entry name" value="NUDIX-like"/>
    <property type="match status" value="1"/>
</dbReference>
<keyword evidence="5" id="KW-0460">Magnesium</keyword>
<dbReference type="InterPro" id="IPR015797">
    <property type="entry name" value="NUDIX_hydrolase-like_dom_sf"/>
</dbReference>
<dbReference type="Gene3D" id="3.90.79.10">
    <property type="entry name" value="Nucleoside Triphosphate Pyrophosphohydrolase"/>
    <property type="match status" value="1"/>
</dbReference>
<dbReference type="Proteomes" id="UP001152622">
    <property type="component" value="Chromosome 4"/>
</dbReference>
<comment type="catalytic activity">
    <reaction evidence="7">
        <text>NADPH + H2O = reduced beta-nicotinamide D-ribonucleotide + adenosine 2',5'-bisphosphate + 2 H(+)</text>
        <dbReference type="Rhea" id="RHEA:60820"/>
        <dbReference type="ChEBI" id="CHEBI:15377"/>
        <dbReference type="ChEBI" id="CHEBI:15378"/>
        <dbReference type="ChEBI" id="CHEBI:57783"/>
        <dbReference type="ChEBI" id="CHEBI:90832"/>
        <dbReference type="ChEBI" id="CHEBI:194156"/>
    </reaction>
    <physiologicalReaction direction="left-to-right" evidence="7">
        <dbReference type="Rhea" id="RHEA:60821"/>
    </physiologicalReaction>
</comment>
<dbReference type="OrthoDB" id="10249612at2759"/>
<comment type="caution">
    <text evidence="11">The sequence shown here is derived from an EMBL/GenBank/DDBJ whole genome shotgun (WGS) entry which is preliminary data.</text>
</comment>
<gene>
    <name evidence="11" type="ORF">SKAU_G00144260</name>
</gene>
<name>A0A9Q1FTS5_SYNKA</name>
<evidence type="ECO:0000313" key="12">
    <source>
        <dbReference type="Proteomes" id="UP001152622"/>
    </source>
</evidence>
<proteinExistence type="predicted"/>
<dbReference type="EC" id="3.6.1.22" evidence="2"/>
<evidence type="ECO:0000313" key="11">
    <source>
        <dbReference type="EMBL" id="KAJ8365595.1"/>
    </source>
</evidence>
<evidence type="ECO:0000256" key="8">
    <source>
        <dbReference type="ARBA" id="ARBA00049196"/>
    </source>
</evidence>
<keyword evidence="3" id="KW-0479">Metal-binding</keyword>
<evidence type="ECO:0000256" key="4">
    <source>
        <dbReference type="ARBA" id="ARBA00022801"/>
    </source>
</evidence>
<dbReference type="AlphaFoldDB" id="A0A9Q1FTS5"/>
<evidence type="ECO:0000256" key="3">
    <source>
        <dbReference type="ARBA" id="ARBA00022723"/>
    </source>
</evidence>
<dbReference type="InterPro" id="IPR020084">
    <property type="entry name" value="NUDIX_hydrolase_CS"/>
</dbReference>
<dbReference type="PANTHER" id="PTHR11383:SF3">
    <property type="entry name" value="NAD(P)H PYROPHOSPHATASE NUDT13, MITOCHONDRIAL"/>
    <property type="match status" value="1"/>
</dbReference>
<evidence type="ECO:0000256" key="2">
    <source>
        <dbReference type="ARBA" id="ARBA00012381"/>
    </source>
</evidence>
<comment type="catalytic activity">
    <reaction evidence="8">
        <text>NAD(+) + H2O = beta-nicotinamide D-ribonucleotide + AMP + 2 H(+)</text>
        <dbReference type="Rhea" id="RHEA:11800"/>
        <dbReference type="ChEBI" id="CHEBI:14649"/>
        <dbReference type="ChEBI" id="CHEBI:15377"/>
        <dbReference type="ChEBI" id="CHEBI:15378"/>
        <dbReference type="ChEBI" id="CHEBI:57540"/>
        <dbReference type="ChEBI" id="CHEBI:456215"/>
        <dbReference type="EC" id="3.6.1.22"/>
    </reaction>
    <physiologicalReaction direction="left-to-right" evidence="8">
        <dbReference type="Rhea" id="RHEA:11801"/>
    </physiologicalReaction>
</comment>
<reference evidence="11" key="1">
    <citation type="journal article" date="2023" name="Science">
        <title>Genome structures resolve the early diversification of teleost fishes.</title>
        <authorList>
            <person name="Parey E."/>
            <person name="Louis A."/>
            <person name="Montfort J."/>
            <person name="Bouchez O."/>
            <person name="Roques C."/>
            <person name="Iampietro C."/>
            <person name="Lluch J."/>
            <person name="Castinel A."/>
            <person name="Donnadieu C."/>
            <person name="Desvignes T."/>
            <person name="Floi Bucao C."/>
            <person name="Jouanno E."/>
            <person name="Wen M."/>
            <person name="Mejri S."/>
            <person name="Dirks R."/>
            <person name="Jansen H."/>
            <person name="Henkel C."/>
            <person name="Chen W.J."/>
            <person name="Zahm M."/>
            <person name="Cabau C."/>
            <person name="Klopp C."/>
            <person name="Thompson A.W."/>
            <person name="Robinson-Rechavi M."/>
            <person name="Braasch I."/>
            <person name="Lecointre G."/>
            <person name="Bobe J."/>
            <person name="Postlethwait J.H."/>
            <person name="Berthelot C."/>
            <person name="Roest Crollius H."/>
            <person name="Guiguen Y."/>
        </authorList>
    </citation>
    <scope>NUCLEOTIDE SEQUENCE</scope>
    <source>
        <strain evidence="11">WJC10195</strain>
    </source>
</reference>
<feature type="domain" description="Nudix hydrolase" evidence="10">
    <location>
        <begin position="232"/>
        <end position="359"/>
    </location>
</feature>